<protein>
    <submittedName>
        <fullName evidence="1">Uncharacterized protein</fullName>
    </submittedName>
</protein>
<evidence type="ECO:0000313" key="2">
    <source>
        <dbReference type="Proteomes" id="UP000483802"/>
    </source>
</evidence>
<sequence>MLAAASLASGLTACGGREKPVRFEGGVFTERKPADRARGEALAAEGMGLLQSADSLRIVVEMERGPAAGGTRRSQEVGLHLDRDGNCAGTFDAGNGQRGDLIMVAGGATYVRFTEDSLEAMRTMARARGPQALATVEERIALVRGKYMKLPAGAGGRSGRAVPGAQCDLDTMLRELDGGEDTFDGQVRAEAATYRYGKHVIPLVDPNAGGGEANAMYVAAEGKPYITALVMNEDGRRMTMHMSDYGKPVEAHAPPAAQTVDASELGGPAGADLFEV</sequence>
<dbReference type="AlphaFoldDB" id="A0A6L6WPR3"/>
<evidence type="ECO:0000313" key="1">
    <source>
        <dbReference type="EMBL" id="MVO83548.1"/>
    </source>
</evidence>
<gene>
    <name evidence="1" type="ORF">GPA10_01925</name>
</gene>
<dbReference type="EMBL" id="WPNZ01000001">
    <property type="protein sequence ID" value="MVO83548.1"/>
    <property type="molecule type" value="Genomic_DNA"/>
</dbReference>
<reference evidence="1 2" key="1">
    <citation type="submission" date="2019-11" db="EMBL/GenBank/DDBJ databases">
        <title>Streptomyces typhae sp. nov., a novel endophytic actinomycete isolated from the root of cattail pollen (Typha angustifolia L.).</title>
        <authorList>
            <person name="Peng C."/>
        </authorList>
    </citation>
    <scope>NUCLEOTIDE SEQUENCE [LARGE SCALE GENOMIC DNA]</scope>
    <source>
        <strain evidence="2">p1417</strain>
    </source>
</reference>
<organism evidence="1 2">
    <name type="scientific">Streptomyces typhae</name>
    <dbReference type="NCBI Taxonomy" id="2681492"/>
    <lineage>
        <taxon>Bacteria</taxon>
        <taxon>Bacillati</taxon>
        <taxon>Actinomycetota</taxon>
        <taxon>Actinomycetes</taxon>
        <taxon>Kitasatosporales</taxon>
        <taxon>Streptomycetaceae</taxon>
        <taxon>Streptomyces</taxon>
    </lineage>
</organism>
<keyword evidence="2" id="KW-1185">Reference proteome</keyword>
<comment type="caution">
    <text evidence="1">The sequence shown here is derived from an EMBL/GenBank/DDBJ whole genome shotgun (WGS) entry which is preliminary data.</text>
</comment>
<accession>A0A6L6WPR3</accession>
<proteinExistence type="predicted"/>
<dbReference type="RefSeq" id="WP_157163921.1">
    <property type="nucleotide sequence ID" value="NZ_WPNZ01000001.1"/>
</dbReference>
<dbReference type="Gene3D" id="2.50.20.20">
    <property type="match status" value="1"/>
</dbReference>
<name>A0A6L6WPR3_9ACTN</name>
<dbReference type="Proteomes" id="UP000483802">
    <property type="component" value="Unassembled WGS sequence"/>
</dbReference>